<evidence type="ECO:0000256" key="1">
    <source>
        <dbReference type="SAM" id="Coils"/>
    </source>
</evidence>
<feature type="coiled-coil region" evidence="1">
    <location>
        <begin position="121"/>
        <end position="148"/>
    </location>
</feature>
<comment type="caution">
    <text evidence="3">The sequence shown here is derived from an EMBL/GenBank/DDBJ whole genome shotgun (WGS) entry which is preliminary data.</text>
</comment>
<feature type="region of interest" description="Disordered" evidence="2">
    <location>
        <begin position="349"/>
        <end position="377"/>
    </location>
</feature>
<dbReference type="AlphaFoldDB" id="A0A9P6HCF2"/>
<dbReference type="OrthoDB" id="3147752at2759"/>
<gene>
    <name evidence="3" type="ORF">BJ322DRAFT_1109605</name>
</gene>
<feature type="compositionally biased region" description="Polar residues" evidence="2">
    <location>
        <begin position="353"/>
        <end position="365"/>
    </location>
</feature>
<evidence type="ECO:0000256" key="2">
    <source>
        <dbReference type="SAM" id="MobiDB-lite"/>
    </source>
</evidence>
<name>A0A9P6HCF2_9AGAM</name>
<dbReference type="Proteomes" id="UP000736335">
    <property type="component" value="Unassembled WGS sequence"/>
</dbReference>
<sequence length="409" mass="45213">MSKRSAVSSNLEAGLTNSLPLPLESAVELPARPRDGHTSTPRPTRRPREEGERGGDESEEVRRLRRDVGGLKGQLDRERVEVGRLRKVEENLMAACKRREDRVTRLCQEIEKMRSLHQGILEEQARQARAVEERLKRTEELLAARSAELSETRTFLSTTDRLSEMEVLSIVRDLNENIFQVAVSLTDEWEKLEPLQAASQMDIDPASLPYSPILIQLARNRDLTGLTFLLQSCFCSQAVKMTSRWSDHSGLAALKSVHENLSISGGQAISARWRSLAHSNLVPPSPDSSPLVEQLASTLYETGSFPSPQHSIEFVQAYTFMVEVVSSDMSLLFEAPGTVFDARRMTSEFGADSGSSPGTRSNVMGTTEVGVGKSISGGSGDTRRVEILLKTKVVLERDVVGDEGHEAQK</sequence>
<protein>
    <submittedName>
        <fullName evidence="3">Uncharacterized protein</fullName>
    </submittedName>
</protein>
<keyword evidence="4" id="KW-1185">Reference proteome</keyword>
<keyword evidence="1" id="KW-0175">Coiled coil</keyword>
<reference evidence="3" key="2">
    <citation type="submission" date="2020-11" db="EMBL/GenBank/DDBJ databases">
        <authorList>
            <consortium name="DOE Joint Genome Institute"/>
            <person name="Kuo A."/>
            <person name="Miyauchi S."/>
            <person name="Kiss E."/>
            <person name="Drula E."/>
            <person name="Kohler A."/>
            <person name="Sanchez-Garcia M."/>
            <person name="Andreopoulos B."/>
            <person name="Barry K.W."/>
            <person name="Bonito G."/>
            <person name="Buee M."/>
            <person name="Carver A."/>
            <person name="Chen C."/>
            <person name="Cichocki N."/>
            <person name="Clum A."/>
            <person name="Culley D."/>
            <person name="Crous P.W."/>
            <person name="Fauchery L."/>
            <person name="Girlanda M."/>
            <person name="Hayes R."/>
            <person name="Keri Z."/>
            <person name="Labutti K."/>
            <person name="Lipzen A."/>
            <person name="Lombard V."/>
            <person name="Magnuson J."/>
            <person name="Maillard F."/>
            <person name="Morin E."/>
            <person name="Murat C."/>
            <person name="Nolan M."/>
            <person name="Ohm R."/>
            <person name="Pangilinan J."/>
            <person name="Pereira M."/>
            <person name="Perotto S."/>
            <person name="Peter M."/>
            <person name="Riley R."/>
            <person name="Sitrit Y."/>
            <person name="Stielow B."/>
            <person name="Szollosi G."/>
            <person name="Zifcakova L."/>
            <person name="Stursova M."/>
            <person name="Spatafora J.W."/>
            <person name="Tedersoo L."/>
            <person name="Vaario L.-M."/>
            <person name="Yamada A."/>
            <person name="Yan M."/>
            <person name="Wang P."/>
            <person name="Xu J."/>
            <person name="Bruns T."/>
            <person name="Baldrian P."/>
            <person name="Vilgalys R."/>
            <person name="Henrissat B."/>
            <person name="Grigoriev I.V."/>
            <person name="Hibbett D."/>
            <person name="Nagy L.G."/>
            <person name="Martin F.M."/>
        </authorList>
    </citation>
    <scope>NUCLEOTIDE SEQUENCE</scope>
    <source>
        <strain evidence="3">UH-Tt-Lm1</strain>
    </source>
</reference>
<proteinExistence type="predicted"/>
<feature type="compositionally biased region" description="Basic and acidic residues" evidence="2">
    <location>
        <begin position="46"/>
        <end position="65"/>
    </location>
</feature>
<organism evidence="3 4">
    <name type="scientific">Thelephora terrestris</name>
    <dbReference type="NCBI Taxonomy" id="56493"/>
    <lineage>
        <taxon>Eukaryota</taxon>
        <taxon>Fungi</taxon>
        <taxon>Dikarya</taxon>
        <taxon>Basidiomycota</taxon>
        <taxon>Agaricomycotina</taxon>
        <taxon>Agaricomycetes</taxon>
        <taxon>Thelephorales</taxon>
        <taxon>Thelephoraceae</taxon>
        <taxon>Thelephora</taxon>
    </lineage>
</organism>
<feature type="compositionally biased region" description="Polar residues" evidence="2">
    <location>
        <begin position="1"/>
        <end position="19"/>
    </location>
</feature>
<evidence type="ECO:0000313" key="3">
    <source>
        <dbReference type="EMBL" id="KAF9783756.1"/>
    </source>
</evidence>
<dbReference type="EMBL" id="WIUZ02000009">
    <property type="protein sequence ID" value="KAF9783756.1"/>
    <property type="molecule type" value="Genomic_DNA"/>
</dbReference>
<accession>A0A9P6HCF2</accession>
<feature type="region of interest" description="Disordered" evidence="2">
    <location>
        <begin position="1"/>
        <end position="65"/>
    </location>
</feature>
<evidence type="ECO:0000313" key="4">
    <source>
        <dbReference type="Proteomes" id="UP000736335"/>
    </source>
</evidence>
<reference evidence="3" key="1">
    <citation type="journal article" date="2020" name="Nat. Commun.">
        <title>Large-scale genome sequencing of mycorrhizal fungi provides insights into the early evolution of symbiotic traits.</title>
        <authorList>
            <person name="Miyauchi S."/>
            <person name="Kiss E."/>
            <person name="Kuo A."/>
            <person name="Drula E."/>
            <person name="Kohler A."/>
            <person name="Sanchez-Garcia M."/>
            <person name="Morin E."/>
            <person name="Andreopoulos B."/>
            <person name="Barry K.W."/>
            <person name="Bonito G."/>
            <person name="Buee M."/>
            <person name="Carver A."/>
            <person name="Chen C."/>
            <person name="Cichocki N."/>
            <person name="Clum A."/>
            <person name="Culley D."/>
            <person name="Crous P.W."/>
            <person name="Fauchery L."/>
            <person name="Girlanda M."/>
            <person name="Hayes R.D."/>
            <person name="Keri Z."/>
            <person name="LaButti K."/>
            <person name="Lipzen A."/>
            <person name="Lombard V."/>
            <person name="Magnuson J."/>
            <person name="Maillard F."/>
            <person name="Murat C."/>
            <person name="Nolan M."/>
            <person name="Ohm R.A."/>
            <person name="Pangilinan J."/>
            <person name="Pereira M.F."/>
            <person name="Perotto S."/>
            <person name="Peter M."/>
            <person name="Pfister S."/>
            <person name="Riley R."/>
            <person name="Sitrit Y."/>
            <person name="Stielow J.B."/>
            <person name="Szollosi G."/>
            <person name="Zifcakova L."/>
            <person name="Stursova M."/>
            <person name="Spatafora J.W."/>
            <person name="Tedersoo L."/>
            <person name="Vaario L.M."/>
            <person name="Yamada A."/>
            <person name="Yan M."/>
            <person name="Wang P."/>
            <person name="Xu J."/>
            <person name="Bruns T."/>
            <person name="Baldrian P."/>
            <person name="Vilgalys R."/>
            <person name="Dunand C."/>
            <person name="Henrissat B."/>
            <person name="Grigoriev I.V."/>
            <person name="Hibbett D."/>
            <person name="Nagy L.G."/>
            <person name="Martin F.M."/>
        </authorList>
    </citation>
    <scope>NUCLEOTIDE SEQUENCE</scope>
    <source>
        <strain evidence="3">UH-Tt-Lm1</strain>
    </source>
</reference>